<dbReference type="Proteomes" id="UP000242181">
    <property type="component" value="Unassembled WGS sequence"/>
</dbReference>
<keyword evidence="1" id="KW-0808">Transferase</keyword>
<reference evidence="1 2" key="1">
    <citation type="submission" date="2018-03" db="EMBL/GenBank/DDBJ databases">
        <title>The draft genome of Zobellella taiwanensis JCM 13381.</title>
        <authorList>
            <person name="Liu L."/>
            <person name="Li L."/>
            <person name="Wang T."/>
            <person name="Zhang X."/>
            <person name="Liang L."/>
        </authorList>
    </citation>
    <scope>NUCLEOTIDE SEQUENCE [LARGE SCALE GENOMIC DNA]</scope>
    <source>
        <strain evidence="1 2">JCM 13381</strain>
    </source>
</reference>
<dbReference type="GO" id="GO:0016740">
    <property type="term" value="F:transferase activity"/>
    <property type="evidence" value="ECO:0007669"/>
    <property type="project" value="UniProtKB-KW"/>
</dbReference>
<name>A0A2P7QQ59_9GAMM</name>
<proteinExistence type="predicted"/>
<dbReference type="NCBIfam" id="TIGR01987">
    <property type="entry name" value="HI0074"/>
    <property type="match status" value="1"/>
</dbReference>
<evidence type="ECO:0000313" key="1">
    <source>
        <dbReference type="EMBL" id="PSJ40088.1"/>
    </source>
</evidence>
<evidence type="ECO:0000313" key="2">
    <source>
        <dbReference type="Proteomes" id="UP000242181"/>
    </source>
</evidence>
<dbReference type="SUPFAM" id="SSF81593">
    <property type="entry name" value="Nucleotidyltransferase substrate binding subunit/domain"/>
    <property type="match status" value="1"/>
</dbReference>
<gene>
    <name evidence="1" type="ORF">C7I36_12540</name>
</gene>
<dbReference type="AlphaFoldDB" id="A0A2P7QQ59"/>
<keyword evidence="2" id="KW-1185">Reference proteome</keyword>
<accession>A0A2P7QQ59</accession>
<dbReference type="RefSeq" id="WP_106454038.1">
    <property type="nucleotide sequence ID" value="NZ_PXYH01000017.1"/>
</dbReference>
<dbReference type="EMBL" id="PXYH01000017">
    <property type="protein sequence ID" value="PSJ40088.1"/>
    <property type="molecule type" value="Genomic_DNA"/>
</dbReference>
<protein>
    <submittedName>
        <fullName evidence="1">Nucleotidyltransferase</fullName>
    </submittedName>
</protein>
<dbReference type="Pfam" id="PF08780">
    <property type="entry name" value="NTase_sub_bind"/>
    <property type="match status" value="1"/>
</dbReference>
<sequence>MSVDLNLELLGKALARLQESLDFPASQPLVVDASIQRFEFCIELTWKTLKKALAMEGIAANTPRECLQQAYAAHWLQNESEWLSMLKDRNLTSHTYKEEVALDIYQRLPAHLRAMQALHQLLGQRFDA</sequence>
<dbReference type="OrthoDB" id="9810452at2"/>
<dbReference type="InterPro" id="IPR010235">
    <property type="entry name" value="HepT"/>
</dbReference>
<organism evidence="1 2">
    <name type="scientific">Zobellella taiwanensis</name>
    <dbReference type="NCBI Taxonomy" id="347535"/>
    <lineage>
        <taxon>Bacteria</taxon>
        <taxon>Pseudomonadati</taxon>
        <taxon>Pseudomonadota</taxon>
        <taxon>Gammaproteobacteria</taxon>
        <taxon>Aeromonadales</taxon>
        <taxon>Aeromonadaceae</taxon>
        <taxon>Zobellella</taxon>
    </lineage>
</organism>
<dbReference type="Gene3D" id="1.20.120.330">
    <property type="entry name" value="Nucleotidyltransferases domain 2"/>
    <property type="match status" value="1"/>
</dbReference>
<comment type="caution">
    <text evidence="1">The sequence shown here is derived from an EMBL/GenBank/DDBJ whole genome shotgun (WGS) entry which is preliminary data.</text>
</comment>